<proteinExistence type="predicted"/>
<dbReference type="PANTHER" id="PTHR44591:SF3">
    <property type="entry name" value="RESPONSE REGULATORY DOMAIN-CONTAINING PROTEIN"/>
    <property type="match status" value="1"/>
</dbReference>
<evidence type="ECO:0000259" key="4">
    <source>
        <dbReference type="PROSITE" id="PS50110"/>
    </source>
</evidence>
<dbReference type="Pfam" id="PF00072">
    <property type="entry name" value="Response_reg"/>
    <property type="match status" value="1"/>
</dbReference>
<dbReference type="InterPro" id="IPR011006">
    <property type="entry name" value="CheY-like_superfamily"/>
</dbReference>
<keyword evidence="6" id="KW-1185">Reference proteome</keyword>
<feature type="compositionally biased region" description="Polar residues" evidence="3">
    <location>
        <begin position="150"/>
        <end position="166"/>
    </location>
</feature>
<dbReference type="PROSITE" id="PS50110">
    <property type="entry name" value="RESPONSE_REGULATORY"/>
    <property type="match status" value="1"/>
</dbReference>
<dbReference type="InterPro" id="IPR050595">
    <property type="entry name" value="Bact_response_regulator"/>
</dbReference>
<dbReference type="Proteomes" id="UP000295565">
    <property type="component" value="Unassembled WGS sequence"/>
</dbReference>
<dbReference type="EMBL" id="SMGD01000015">
    <property type="protein sequence ID" value="TCK47251.1"/>
    <property type="molecule type" value="Genomic_DNA"/>
</dbReference>
<dbReference type="CDD" id="cd00156">
    <property type="entry name" value="REC"/>
    <property type="match status" value="1"/>
</dbReference>
<evidence type="ECO:0000256" key="1">
    <source>
        <dbReference type="ARBA" id="ARBA00022553"/>
    </source>
</evidence>
<dbReference type="SMART" id="SM00448">
    <property type="entry name" value="REC"/>
    <property type="match status" value="1"/>
</dbReference>
<evidence type="ECO:0000256" key="2">
    <source>
        <dbReference type="PROSITE-ProRule" id="PRU00169"/>
    </source>
</evidence>
<dbReference type="OrthoDB" id="9814495at2"/>
<evidence type="ECO:0000313" key="5">
    <source>
        <dbReference type="EMBL" id="TCK47251.1"/>
    </source>
</evidence>
<feature type="modified residue" description="4-aspartylphosphate" evidence="2">
    <location>
        <position position="75"/>
    </location>
</feature>
<evidence type="ECO:0000256" key="3">
    <source>
        <dbReference type="SAM" id="MobiDB-lite"/>
    </source>
</evidence>
<sequence>MNNTQSNSDDWFEDSAHCYQLLHIEDNMADQILVQEVLEQRNEMHYDLTQIANITQAKQLLAQPSCPQFDIILLDLNLPDSQGLNSLTNVLKLYPGTPIIVLTGYENNALGLKAISMGADDYLSKSQVTHANLLVKTIQYAIARSHHPAQSHSEQPQKSASDNNYYLSKDTDDDKPLRNTAPDLFAELCKIQQELIVLYADSEKTSEDNELIENLIKTIIRQLGDVHADPSDLIDLNKTALATRCLDESPIRAVQLKENNRELLLNMLTQLSLWYSQET</sequence>
<accession>A0A4V2PNI9</accession>
<comment type="caution">
    <text evidence="5">The sequence shown here is derived from an EMBL/GenBank/DDBJ whole genome shotgun (WGS) entry which is preliminary data.</text>
</comment>
<evidence type="ECO:0000313" key="6">
    <source>
        <dbReference type="Proteomes" id="UP000295565"/>
    </source>
</evidence>
<organism evidence="5 6">
    <name type="scientific">Celerinatantimonas diazotrophica</name>
    <dbReference type="NCBI Taxonomy" id="412034"/>
    <lineage>
        <taxon>Bacteria</taxon>
        <taxon>Pseudomonadati</taxon>
        <taxon>Pseudomonadota</taxon>
        <taxon>Gammaproteobacteria</taxon>
        <taxon>Celerinatantimonadaceae</taxon>
        <taxon>Celerinatantimonas</taxon>
    </lineage>
</organism>
<gene>
    <name evidence="5" type="ORF">EV690_2959</name>
</gene>
<dbReference type="RefSeq" id="WP_131913704.1">
    <property type="nucleotide sequence ID" value="NZ_OU594967.1"/>
</dbReference>
<keyword evidence="1 2" id="KW-0597">Phosphoprotein</keyword>
<dbReference type="InterPro" id="IPR001789">
    <property type="entry name" value="Sig_transdc_resp-reg_receiver"/>
</dbReference>
<protein>
    <submittedName>
        <fullName evidence="5">Response regulator receiver domain-containing protein</fullName>
    </submittedName>
</protein>
<name>A0A4V2PNI9_9GAMM</name>
<dbReference type="Gene3D" id="3.40.50.2300">
    <property type="match status" value="1"/>
</dbReference>
<feature type="domain" description="Response regulatory" evidence="4">
    <location>
        <begin position="20"/>
        <end position="140"/>
    </location>
</feature>
<feature type="region of interest" description="Disordered" evidence="3">
    <location>
        <begin position="145"/>
        <end position="177"/>
    </location>
</feature>
<dbReference type="SUPFAM" id="SSF52172">
    <property type="entry name" value="CheY-like"/>
    <property type="match status" value="1"/>
</dbReference>
<dbReference type="AlphaFoldDB" id="A0A4V2PNI9"/>
<dbReference type="PANTHER" id="PTHR44591">
    <property type="entry name" value="STRESS RESPONSE REGULATOR PROTEIN 1"/>
    <property type="match status" value="1"/>
</dbReference>
<reference evidence="5 6" key="1">
    <citation type="submission" date="2019-03" db="EMBL/GenBank/DDBJ databases">
        <title>Genomic Encyclopedia of Type Strains, Phase IV (KMG-IV): sequencing the most valuable type-strain genomes for metagenomic binning, comparative biology and taxonomic classification.</title>
        <authorList>
            <person name="Goeker M."/>
        </authorList>
    </citation>
    <scope>NUCLEOTIDE SEQUENCE [LARGE SCALE GENOMIC DNA]</scope>
    <source>
        <strain evidence="5 6">DSM 18577</strain>
    </source>
</reference>
<dbReference type="GO" id="GO:0000160">
    <property type="term" value="P:phosphorelay signal transduction system"/>
    <property type="evidence" value="ECO:0007669"/>
    <property type="project" value="InterPro"/>
</dbReference>